<accession>A0A2N5CPX3</accession>
<dbReference type="AlphaFoldDB" id="A0A2N5CPX3"/>
<reference evidence="1 2" key="1">
    <citation type="submission" date="2017-12" db="EMBL/GenBank/DDBJ databases">
        <title>The genome sequence of Caulobacter flavus CGMCC1 15093.</title>
        <authorList>
            <person name="Gao J."/>
            <person name="Mao X."/>
            <person name="Sun J."/>
        </authorList>
    </citation>
    <scope>NUCLEOTIDE SEQUENCE [LARGE SCALE GENOMIC DNA]</scope>
    <source>
        <strain evidence="1 2">CGMCC1 15093</strain>
    </source>
</reference>
<proteinExistence type="predicted"/>
<evidence type="ECO:0000313" key="2">
    <source>
        <dbReference type="Proteomes" id="UP000234483"/>
    </source>
</evidence>
<evidence type="ECO:0000313" key="1">
    <source>
        <dbReference type="EMBL" id="PLR09215.1"/>
    </source>
</evidence>
<organism evidence="1 2">
    <name type="scientific">Caulobacter flavus</name>
    <dbReference type="NCBI Taxonomy" id="1679497"/>
    <lineage>
        <taxon>Bacteria</taxon>
        <taxon>Pseudomonadati</taxon>
        <taxon>Pseudomonadota</taxon>
        <taxon>Alphaproteobacteria</taxon>
        <taxon>Caulobacterales</taxon>
        <taxon>Caulobacteraceae</taxon>
        <taxon>Caulobacter</taxon>
    </lineage>
</organism>
<dbReference type="EMBL" id="PJRQ01000040">
    <property type="protein sequence ID" value="PLR09215.1"/>
    <property type="molecule type" value="Genomic_DNA"/>
</dbReference>
<gene>
    <name evidence="1" type="ORF">CFHF_18940</name>
</gene>
<dbReference type="Proteomes" id="UP000234483">
    <property type="component" value="Unassembled WGS sequence"/>
</dbReference>
<sequence length="88" mass="9985">MREIALRRDVRVNDLYQETLTSYMDSGRARPVLLFSPPASAQPVTLWFAPDFMAKFRYAIEQHDWLPGSLVLTAVVEQFGADQLLEAG</sequence>
<protein>
    <submittedName>
        <fullName evidence="1">Uncharacterized protein</fullName>
    </submittedName>
</protein>
<name>A0A2N5CPX3_9CAUL</name>
<comment type="caution">
    <text evidence="1">The sequence shown here is derived from an EMBL/GenBank/DDBJ whole genome shotgun (WGS) entry which is preliminary data.</text>
</comment>